<dbReference type="OrthoDB" id="9774819at2"/>
<protein>
    <recommendedName>
        <fullName evidence="6">Type II restriction endonuclease</fullName>
    </recommendedName>
</protein>
<evidence type="ECO:0008006" key="6">
    <source>
        <dbReference type="Google" id="ProtNLM"/>
    </source>
</evidence>
<organism evidence="4 5">
    <name type="scientific">Levilactobacillus suantsaiihabitans</name>
    <dbReference type="NCBI Taxonomy" id="2487722"/>
    <lineage>
        <taxon>Bacteria</taxon>
        <taxon>Bacillati</taxon>
        <taxon>Bacillota</taxon>
        <taxon>Bacilli</taxon>
        <taxon>Lactobacillales</taxon>
        <taxon>Lactobacillaceae</taxon>
        <taxon>Levilactobacillus</taxon>
    </lineage>
</organism>
<dbReference type="EMBL" id="RKLX01000001">
    <property type="protein sequence ID" value="TGD20387.1"/>
    <property type="molecule type" value="Genomic_DNA"/>
</dbReference>
<dbReference type="RefSeq" id="WP_135366956.1">
    <property type="nucleotide sequence ID" value="NZ_RKLX01000001.1"/>
</dbReference>
<gene>
    <name evidence="4" type="ORF">EGT51_01145</name>
</gene>
<evidence type="ECO:0000259" key="1">
    <source>
        <dbReference type="Pfam" id="PF22515"/>
    </source>
</evidence>
<reference evidence="4 5" key="1">
    <citation type="submission" date="2018-10" db="EMBL/GenBank/DDBJ databases">
        <title>Lactobacillus sp. R7 and Lactobacillus sp. R19 isolated from fermented mustard green product of Taiwan.</title>
        <authorList>
            <person name="Lin S.-T."/>
        </authorList>
    </citation>
    <scope>NUCLEOTIDE SEQUENCE [LARGE SCALE GENOMIC DNA]</scope>
    <source>
        <strain evidence="4 5">BCRC 81129</strain>
    </source>
</reference>
<evidence type="ECO:0000259" key="3">
    <source>
        <dbReference type="Pfam" id="PF23871"/>
    </source>
</evidence>
<dbReference type="Pfam" id="PF22518">
    <property type="entry name" value="DUF6997"/>
    <property type="match status" value="1"/>
</dbReference>
<dbReference type="Proteomes" id="UP000297348">
    <property type="component" value="Unassembled WGS sequence"/>
</dbReference>
<keyword evidence="5" id="KW-1185">Reference proteome</keyword>
<dbReference type="InterPro" id="IPR054265">
    <property type="entry name" value="DUF6996"/>
</dbReference>
<dbReference type="AlphaFoldDB" id="A0A4Z0JEC8"/>
<dbReference type="Pfam" id="PF23871">
    <property type="entry name" value="DUF7226"/>
    <property type="match status" value="1"/>
</dbReference>
<feature type="domain" description="DUF7226" evidence="3">
    <location>
        <begin position="327"/>
        <end position="445"/>
    </location>
</feature>
<proteinExistence type="predicted"/>
<dbReference type="Pfam" id="PF22515">
    <property type="entry name" value="DUF6996"/>
    <property type="match status" value="1"/>
</dbReference>
<evidence type="ECO:0000259" key="2">
    <source>
        <dbReference type="Pfam" id="PF22518"/>
    </source>
</evidence>
<evidence type="ECO:0000313" key="4">
    <source>
        <dbReference type="EMBL" id="TGD20387.1"/>
    </source>
</evidence>
<evidence type="ECO:0000313" key="5">
    <source>
        <dbReference type="Proteomes" id="UP000297348"/>
    </source>
</evidence>
<accession>A0A4Z0JEC8</accession>
<dbReference type="InterPro" id="IPR054266">
    <property type="entry name" value="DUF6997"/>
</dbReference>
<feature type="domain" description="DUF6997" evidence="2">
    <location>
        <begin position="98"/>
        <end position="271"/>
    </location>
</feature>
<name>A0A4Z0JEC8_9LACO</name>
<comment type="caution">
    <text evidence="4">The sequence shown here is derived from an EMBL/GenBank/DDBJ whole genome shotgun (WGS) entry which is preliminary data.</text>
</comment>
<sequence>MARGTNKASKNEVWQKIFDRSGDRIFDSIDSKGYFDITAPELKQASNEVDGPDVRNLAKFDKSYSLPDAFKTGTGTIKDYINIMPLGYIDKVYTYRLGRFNAYAPLEIEENESPKMLEFPKVQTISPKTIPSENAYIDAAFSSGMLDQALGSGKDHFLPVLHGRMGSGTMNFNIGVDNPQSLQINGAQIEIDATFEDSQSVVVIEAKAVPEADFLVRQLYYPFYVIRNRGVTKPVRPTFLLLLGGNYYFNEYTFDDPNNYSTIRMVSQKAFRFFDNLTITLDRIVGIYRRSRIVSEPAILPQANSYLRFVKTLALLNEAGNEGNPETGLNKRDIASVFGYAERQGDYYGNLVLYLGLCSKEKEQFIINDRGRKLLVKLDGNEGKLALIELLLQHQPFRIVFKYLLDNPMKRTSALSSDDKCMLASEITPYLTKNYGKSTILRRIESTAALVRSAIFESIDEPR</sequence>
<dbReference type="InterPro" id="IPR055650">
    <property type="entry name" value="DUF7226"/>
</dbReference>
<feature type="domain" description="DUF6996" evidence="1">
    <location>
        <begin position="11"/>
        <end position="72"/>
    </location>
</feature>